<reference evidence="2" key="1">
    <citation type="journal article" date="2020" name="Nature">
        <title>Giant virus diversity and host interactions through global metagenomics.</title>
        <authorList>
            <person name="Schulz F."/>
            <person name="Roux S."/>
            <person name="Paez-Espino D."/>
            <person name="Jungbluth S."/>
            <person name="Walsh D.A."/>
            <person name="Denef V.J."/>
            <person name="McMahon K.D."/>
            <person name="Konstantinidis K.T."/>
            <person name="Eloe-Fadrosh E.A."/>
            <person name="Kyrpides N.C."/>
            <person name="Woyke T."/>
        </authorList>
    </citation>
    <scope>NUCLEOTIDE SEQUENCE</scope>
    <source>
        <strain evidence="2">GVMAG-M-3300010158-59</strain>
    </source>
</reference>
<dbReference type="EMBL" id="MN739105">
    <property type="protein sequence ID" value="QHS89134.1"/>
    <property type="molecule type" value="Genomic_DNA"/>
</dbReference>
<sequence>MAKTKRNRRMRKKTQKVWPMHGCYKQRGGGCGCGVQMGGVRQMGGRRRLKGGMTLSPSPFVNSPTLPGVIQTWPGVQGAGTGNWLTKNQLYVDPTIRTSVQERGGSVSPFQMGGRKEGGRKEGKRKEGGRRTKKGRSKKGGFDLVNMGMYGIQNAYSTLIGSGNMPVNPQPTVQFVRK</sequence>
<feature type="compositionally biased region" description="Basic and acidic residues" evidence="1">
    <location>
        <begin position="114"/>
        <end position="130"/>
    </location>
</feature>
<evidence type="ECO:0000256" key="1">
    <source>
        <dbReference type="SAM" id="MobiDB-lite"/>
    </source>
</evidence>
<protein>
    <submittedName>
        <fullName evidence="2">Uncharacterized protein</fullName>
    </submittedName>
</protein>
<dbReference type="AlphaFoldDB" id="A0A6C0BBG0"/>
<feature type="region of interest" description="Disordered" evidence="1">
    <location>
        <begin position="101"/>
        <end position="142"/>
    </location>
</feature>
<accession>A0A6C0BBG0</accession>
<name>A0A6C0BBG0_9ZZZZ</name>
<proteinExistence type="predicted"/>
<organism evidence="2">
    <name type="scientific">viral metagenome</name>
    <dbReference type="NCBI Taxonomy" id="1070528"/>
    <lineage>
        <taxon>unclassified sequences</taxon>
        <taxon>metagenomes</taxon>
        <taxon>organismal metagenomes</taxon>
    </lineage>
</organism>
<evidence type="ECO:0000313" key="2">
    <source>
        <dbReference type="EMBL" id="QHS89134.1"/>
    </source>
</evidence>